<evidence type="ECO:0000259" key="5">
    <source>
        <dbReference type="PROSITE" id="PS50977"/>
    </source>
</evidence>
<dbReference type="InterPro" id="IPR050109">
    <property type="entry name" value="HTH-type_TetR-like_transc_reg"/>
</dbReference>
<accession>A0A1Q9JIC9</accession>
<evidence type="ECO:0000256" key="4">
    <source>
        <dbReference type="PROSITE-ProRule" id="PRU00335"/>
    </source>
</evidence>
<evidence type="ECO:0000313" key="7">
    <source>
        <dbReference type="Proteomes" id="UP000187404"/>
    </source>
</evidence>
<evidence type="ECO:0000313" key="6">
    <source>
        <dbReference type="EMBL" id="OLR55877.1"/>
    </source>
</evidence>
<reference evidence="6 7" key="1">
    <citation type="journal article" date="2016" name="Appl. Environ. Microbiol.">
        <title>Function and Phylogeny of Bacterial Butyryl Coenzyme A:Acetate Transferases and Their Diversity in the Proximal Colon of Swine.</title>
        <authorList>
            <person name="Trachsel J."/>
            <person name="Bayles D.O."/>
            <person name="Looft T."/>
            <person name="Levine U.Y."/>
            <person name="Allen H.K."/>
        </authorList>
    </citation>
    <scope>NUCLEOTIDE SEQUENCE [LARGE SCALE GENOMIC DNA]</scope>
    <source>
        <strain evidence="6 7">68-3-10</strain>
    </source>
</reference>
<dbReference type="OrthoDB" id="113732at2"/>
<organism evidence="6 7">
    <name type="scientific">Hornefia porci</name>
    <dbReference type="NCBI Taxonomy" id="2652292"/>
    <lineage>
        <taxon>Bacteria</taxon>
        <taxon>Bacillati</taxon>
        <taxon>Bacillota</taxon>
        <taxon>Clostridia</taxon>
        <taxon>Peptostreptococcales</taxon>
        <taxon>Anaerovoracaceae</taxon>
        <taxon>Hornefia</taxon>
    </lineage>
</organism>
<dbReference type="AlphaFoldDB" id="A0A1Q9JIC9"/>
<dbReference type="GO" id="GO:0000976">
    <property type="term" value="F:transcription cis-regulatory region binding"/>
    <property type="evidence" value="ECO:0007669"/>
    <property type="project" value="TreeGrafter"/>
</dbReference>
<feature type="DNA-binding region" description="H-T-H motif" evidence="4">
    <location>
        <begin position="32"/>
        <end position="51"/>
    </location>
</feature>
<proteinExistence type="predicted"/>
<dbReference type="PROSITE" id="PS50977">
    <property type="entry name" value="HTH_TETR_2"/>
    <property type="match status" value="1"/>
</dbReference>
<comment type="caution">
    <text evidence="6">The sequence shown here is derived from an EMBL/GenBank/DDBJ whole genome shotgun (WGS) entry which is preliminary data.</text>
</comment>
<keyword evidence="2 4" id="KW-0238">DNA-binding</keyword>
<dbReference type="Proteomes" id="UP000187404">
    <property type="component" value="Unassembled WGS sequence"/>
</dbReference>
<evidence type="ECO:0000256" key="2">
    <source>
        <dbReference type="ARBA" id="ARBA00023125"/>
    </source>
</evidence>
<dbReference type="InterPro" id="IPR001647">
    <property type="entry name" value="HTH_TetR"/>
</dbReference>
<dbReference type="InterPro" id="IPR009057">
    <property type="entry name" value="Homeodomain-like_sf"/>
</dbReference>
<keyword evidence="1" id="KW-0805">Transcription regulation</keyword>
<dbReference type="RefSeq" id="WP_075712938.1">
    <property type="nucleotide sequence ID" value="NZ_MJIE01000001.1"/>
</dbReference>
<protein>
    <recommendedName>
        <fullName evidence="5">HTH tetR-type domain-containing protein</fullName>
    </recommendedName>
</protein>
<name>A0A1Q9JIC9_9FIRM</name>
<dbReference type="Pfam" id="PF00440">
    <property type="entry name" value="TetR_N"/>
    <property type="match status" value="1"/>
</dbReference>
<dbReference type="EMBL" id="MJIE01000001">
    <property type="protein sequence ID" value="OLR55877.1"/>
    <property type="molecule type" value="Genomic_DNA"/>
</dbReference>
<feature type="domain" description="HTH tetR-type" evidence="5">
    <location>
        <begin position="9"/>
        <end position="69"/>
    </location>
</feature>
<gene>
    <name evidence="6" type="ORF">BHK98_07270</name>
</gene>
<dbReference type="GO" id="GO:0003700">
    <property type="term" value="F:DNA-binding transcription factor activity"/>
    <property type="evidence" value="ECO:0007669"/>
    <property type="project" value="TreeGrafter"/>
</dbReference>
<keyword evidence="3" id="KW-0804">Transcription</keyword>
<evidence type="ECO:0000256" key="1">
    <source>
        <dbReference type="ARBA" id="ARBA00023015"/>
    </source>
</evidence>
<dbReference type="STRING" id="1261640.BHK98_07270"/>
<sequence>MPEIRGKRARSRMIIMHAAKELFEEKGLNHVTFNDIATRADMCRTTIFNHFSTINELMLAVMEQEVNDVLSYCGDSRQEGEDLIRSMFEMLIDDTCNYPVLTAKLVANSIISEQERPSLAKLEKVIADNLPDMPDREKEQKVIQLTGIYYGLVNHYFINNYEFDRRKMKRKFNEMANSIL</sequence>
<dbReference type="Gene3D" id="1.10.357.10">
    <property type="entry name" value="Tetracycline Repressor, domain 2"/>
    <property type="match status" value="1"/>
</dbReference>
<dbReference type="SUPFAM" id="SSF46689">
    <property type="entry name" value="Homeodomain-like"/>
    <property type="match status" value="1"/>
</dbReference>
<dbReference type="PRINTS" id="PR00455">
    <property type="entry name" value="HTHTETR"/>
</dbReference>
<keyword evidence="7" id="KW-1185">Reference proteome</keyword>
<dbReference type="PANTHER" id="PTHR30055:SF234">
    <property type="entry name" value="HTH-TYPE TRANSCRIPTIONAL REGULATOR BETI"/>
    <property type="match status" value="1"/>
</dbReference>
<dbReference type="PANTHER" id="PTHR30055">
    <property type="entry name" value="HTH-TYPE TRANSCRIPTIONAL REGULATOR RUTR"/>
    <property type="match status" value="1"/>
</dbReference>
<evidence type="ECO:0000256" key="3">
    <source>
        <dbReference type="ARBA" id="ARBA00023163"/>
    </source>
</evidence>